<dbReference type="RefSeq" id="WP_420163354.1">
    <property type="nucleotide sequence ID" value="NZ_JBDLNV010000002.1"/>
</dbReference>
<dbReference type="PROSITE" id="PS50850">
    <property type="entry name" value="MFS"/>
    <property type="match status" value="1"/>
</dbReference>
<feature type="transmembrane region" description="Helical" evidence="7">
    <location>
        <begin position="354"/>
        <end position="380"/>
    </location>
</feature>
<feature type="transmembrane region" description="Helical" evidence="7">
    <location>
        <begin position="12"/>
        <end position="37"/>
    </location>
</feature>
<dbReference type="PANTHER" id="PTHR42718:SF42">
    <property type="entry name" value="EXPORT PROTEIN"/>
    <property type="match status" value="1"/>
</dbReference>
<dbReference type="Proteomes" id="UP001629745">
    <property type="component" value="Unassembled WGS sequence"/>
</dbReference>
<protein>
    <submittedName>
        <fullName evidence="9">MFS transporter</fullName>
    </submittedName>
</protein>
<comment type="subcellular location">
    <subcellularLocation>
        <location evidence="1">Cell membrane</location>
        <topology evidence="1">Multi-pass membrane protein</topology>
    </subcellularLocation>
</comment>
<comment type="caution">
    <text evidence="9">The sequence shown here is derived from an EMBL/GenBank/DDBJ whole genome shotgun (WGS) entry which is preliminary data.</text>
</comment>
<proteinExistence type="predicted"/>
<dbReference type="NCBIfam" id="TIGR00711">
    <property type="entry name" value="efflux_EmrB"/>
    <property type="match status" value="1"/>
</dbReference>
<keyword evidence="5 7" id="KW-1133">Transmembrane helix</keyword>
<keyword evidence="2" id="KW-0813">Transport</keyword>
<feature type="transmembrane region" description="Helical" evidence="7">
    <location>
        <begin position="322"/>
        <end position="342"/>
    </location>
</feature>
<evidence type="ECO:0000256" key="7">
    <source>
        <dbReference type="SAM" id="Phobius"/>
    </source>
</evidence>
<reference evidence="9 10" key="1">
    <citation type="submission" date="2023-11" db="EMBL/GenBank/DDBJ databases">
        <authorList>
            <person name="Val-Calvo J."/>
            <person name="Scortti M."/>
            <person name="Vazquez-Boland J."/>
        </authorList>
    </citation>
    <scope>NUCLEOTIDE SEQUENCE [LARGE SCALE GENOMIC DNA]</scope>
    <source>
        <strain evidence="9 10">PAM 2766</strain>
    </source>
</reference>
<dbReference type="Gene3D" id="1.20.1250.20">
    <property type="entry name" value="MFS general substrate transporter like domains"/>
    <property type="match status" value="1"/>
</dbReference>
<feature type="transmembrane region" description="Helical" evidence="7">
    <location>
        <begin position="401"/>
        <end position="418"/>
    </location>
</feature>
<evidence type="ECO:0000256" key="3">
    <source>
        <dbReference type="ARBA" id="ARBA00022475"/>
    </source>
</evidence>
<dbReference type="InterPro" id="IPR036259">
    <property type="entry name" value="MFS_trans_sf"/>
</dbReference>
<feature type="transmembrane region" description="Helical" evidence="7">
    <location>
        <begin position="167"/>
        <end position="189"/>
    </location>
</feature>
<evidence type="ECO:0000259" key="8">
    <source>
        <dbReference type="PROSITE" id="PS50850"/>
    </source>
</evidence>
<dbReference type="InterPro" id="IPR004638">
    <property type="entry name" value="EmrB-like"/>
</dbReference>
<evidence type="ECO:0000256" key="1">
    <source>
        <dbReference type="ARBA" id="ARBA00004651"/>
    </source>
</evidence>
<dbReference type="InterPro" id="IPR011701">
    <property type="entry name" value="MFS"/>
</dbReference>
<feature type="transmembrane region" description="Helical" evidence="7">
    <location>
        <begin position="261"/>
        <end position="285"/>
    </location>
</feature>
<dbReference type="SUPFAM" id="SSF103473">
    <property type="entry name" value="MFS general substrate transporter"/>
    <property type="match status" value="1"/>
</dbReference>
<feature type="transmembrane region" description="Helical" evidence="7">
    <location>
        <begin position="224"/>
        <end position="241"/>
    </location>
</feature>
<dbReference type="InterPro" id="IPR020846">
    <property type="entry name" value="MFS_dom"/>
</dbReference>
<sequence length="486" mass="49225">MTAPLHLKSPRGRWVVAATVLGSSLAMLDGTVVNVALPRIGEDLGAEVAGLQWVLSGYTLTLASLILFGGALGDRVGRRRVFVWGTVWFAVASGLCALAPNVTILVAARLLQGVGAALLTPGSLAIISASFDDEDQGAAIGLWSGLGGVAAAVGPLLGGWLVEVAGWRSVFLINLPLAVAVVWVSVRHVPETRDPHPPERLDVLGSALAALALGALTYGLIETTAWAVIAGLVLMAAFVVVERRSRYALVPGSLFASRVFVAANLVTLAVYAALGGVFFLLLLQLQIVSGYSPLAAGIASLPITILMLLLSSRAGRWAQVHGPRVPMTVGPLLGAGGLLLMLRIGPGASYPTQVLPAVLVFGLGLSALVAPLTAAVLGSVSSDQAGIASGVNNAVARTSQLLAVAALPALAGIGADALTDPAAFSAGFRVAMLVCAGLLLIGAAISAVMIPRKAAPEAAAEETAGESVACQPHCDVTAPAVQPPAN</sequence>
<evidence type="ECO:0000256" key="2">
    <source>
        <dbReference type="ARBA" id="ARBA00022448"/>
    </source>
</evidence>
<dbReference type="CDD" id="cd17321">
    <property type="entry name" value="MFS_MMR_MDR_like"/>
    <property type="match status" value="1"/>
</dbReference>
<feature type="transmembrane region" description="Helical" evidence="7">
    <location>
        <begin position="291"/>
        <end position="310"/>
    </location>
</feature>
<keyword evidence="3" id="KW-1003">Cell membrane</keyword>
<feature type="transmembrane region" description="Helical" evidence="7">
    <location>
        <begin position="106"/>
        <end position="127"/>
    </location>
</feature>
<evidence type="ECO:0000313" key="10">
    <source>
        <dbReference type="Proteomes" id="UP001629745"/>
    </source>
</evidence>
<evidence type="ECO:0000256" key="6">
    <source>
        <dbReference type="ARBA" id="ARBA00023136"/>
    </source>
</evidence>
<dbReference type="Pfam" id="PF07690">
    <property type="entry name" value="MFS_1"/>
    <property type="match status" value="1"/>
</dbReference>
<feature type="domain" description="Major facilitator superfamily (MFS) profile" evidence="8">
    <location>
        <begin position="15"/>
        <end position="454"/>
    </location>
</feature>
<evidence type="ECO:0000313" key="9">
    <source>
        <dbReference type="EMBL" id="MFM1722773.1"/>
    </source>
</evidence>
<dbReference type="PRINTS" id="PR01036">
    <property type="entry name" value="TCRTETB"/>
</dbReference>
<evidence type="ECO:0000256" key="5">
    <source>
        <dbReference type="ARBA" id="ARBA00022989"/>
    </source>
</evidence>
<keyword evidence="6 7" id="KW-0472">Membrane</keyword>
<dbReference type="PANTHER" id="PTHR42718">
    <property type="entry name" value="MAJOR FACILITATOR SUPERFAMILY MULTIDRUG TRANSPORTER MFSC"/>
    <property type="match status" value="1"/>
</dbReference>
<gene>
    <name evidence="9" type="ORF">ABEU20_001332</name>
</gene>
<keyword evidence="4 7" id="KW-0812">Transmembrane</keyword>
<name>A0ABW9FCI9_9NOCA</name>
<dbReference type="Gene3D" id="1.20.1720.10">
    <property type="entry name" value="Multidrug resistance protein D"/>
    <property type="match status" value="1"/>
</dbReference>
<feature type="transmembrane region" description="Helical" evidence="7">
    <location>
        <begin position="139"/>
        <end position="161"/>
    </location>
</feature>
<feature type="transmembrane region" description="Helical" evidence="7">
    <location>
        <begin position="81"/>
        <end position="100"/>
    </location>
</feature>
<feature type="transmembrane region" description="Helical" evidence="7">
    <location>
        <begin position="49"/>
        <end position="69"/>
    </location>
</feature>
<feature type="transmembrane region" description="Helical" evidence="7">
    <location>
        <begin position="430"/>
        <end position="450"/>
    </location>
</feature>
<accession>A0ABW9FCI9</accession>
<dbReference type="EMBL" id="JBDLNV010000002">
    <property type="protein sequence ID" value="MFM1722773.1"/>
    <property type="molecule type" value="Genomic_DNA"/>
</dbReference>
<keyword evidence="10" id="KW-1185">Reference proteome</keyword>
<organism evidence="9 10">
    <name type="scientific">Rhodococcus parequi</name>
    <dbReference type="NCBI Taxonomy" id="3137122"/>
    <lineage>
        <taxon>Bacteria</taxon>
        <taxon>Bacillati</taxon>
        <taxon>Actinomycetota</taxon>
        <taxon>Actinomycetes</taxon>
        <taxon>Mycobacteriales</taxon>
        <taxon>Nocardiaceae</taxon>
        <taxon>Rhodococcus</taxon>
    </lineage>
</organism>
<evidence type="ECO:0000256" key="4">
    <source>
        <dbReference type="ARBA" id="ARBA00022692"/>
    </source>
</evidence>